<reference evidence="3" key="1">
    <citation type="submission" date="2019-06" db="EMBL/GenBank/DDBJ databases">
        <title>Complete mitochondrial genome sequencing of NWB CMS and Normal type.</title>
        <authorList>
            <person name="Zhang L."/>
            <person name="Wang Q."/>
            <person name="Wang Y."/>
        </authorList>
    </citation>
    <scope>NUCLEOTIDE SEQUENCE</scope>
    <source>
        <strain evidence="2">YB-A</strain>
        <strain evidence="3">YB-B</strain>
    </source>
</reference>
<dbReference type="EMBL" id="MN056360">
    <property type="protein sequence ID" value="QGW48453.1"/>
    <property type="molecule type" value="Genomic_DNA"/>
</dbReference>
<sequence length="80" mass="9465">MLPWPCTTWISIMSFLQFLQVIHLPVFEGEDFDILYNMFLSIPREPLISPKQEIKVIFLLFPNKSTALHHWDTSNKLAYI</sequence>
<evidence type="ECO:0000313" key="3">
    <source>
        <dbReference type="EMBL" id="QGW48560.1"/>
    </source>
</evidence>
<keyword evidence="1" id="KW-0732">Signal</keyword>
<gene>
    <name evidence="3" type="primary">orf80a</name>
</gene>
<keyword evidence="3" id="KW-0496">Mitochondrion</keyword>
<feature type="chain" id="PRO_5036376737" evidence="1">
    <location>
        <begin position="22"/>
        <end position="80"/>
    </location>
</feature>
<name>A0A650GC32_RAPSA</name>
<evidence type="ECO:0000313" key="2">
    <source>
        <dbReference type="EMBL" id="QGW48453.1"/>
    </source>
</evidence>
<accession>A0A650GC32</accession>
<proteinExistence type="predicted"/>
<protein>
    <submittedName>
        <fullName evidence="3">Uncharacterized protein</fullName>
    </submittedName>
</protein>
<dbReference type="AlphaFoldDB" id="A0A650GC32"/>
<dbReference type="EMBL" id="MN056359">
    <property type="protein sequence ID" value="QGW48560.1"/>
    <property type="molecule type" value="Genomic_DNA"/>
</dbReference>
<organism evidence="3">
    <name type="scientific">Raphanus sativus</name>
    <name type="common">Radish</name>
    <name type="synonym">Raphanus raphanistrum var. sativus</name>
    <dbReference type="NCBI Taxonomy" id="3726"/>
    <lineage>
        <taxon>Eukaryota</taxon>
        <taxon>Viridiplantae</taxon>
        <taxon>Streptophyta</taxon>
        <taxon>Embryophyta</taxon>
        <taxon>Tracheophyta</taxon>
        <taxon>Spermatophyta</taxon>
        <taxon>Magnoliopsida</taxon>
        <taxon>eudicotyledons</taxon>
        <taxon>Gunneridae</taxon>
        <taxon>Pentapetalae</taxon>
        <taxon>rosids</taxon>
        <taxon>malvids</taxon>
        <taxon>Brassicales</taxon>
        <taxon>Brassicaceae</taxon>
        <taxon>Brassiceae</taxon>
        <taxon>Raphanus</taxon>
    </lineage>
</organism>
<feature type="signal peptide" evidence="1">
    <location>
        <begin position="1"/>
        <end position="21"/>
    </location>
</feature>
<geneLocation type="mitochondrion" evidence="3"/>
<evidence type="ECO:0000256" key="1">
    <source>
        <dbReference type="SAM" id="SignalP"/>
    </source>
</evidence>